<dbReference type="AlphaFoldDB" id="A0AAD9NIE8"/>
<dbReference type="PANTHER" id="PTHR10835">
    <property type="entry name" value="SQUALENE MONOOXYGENASE"/>
    <property type="match status" value="1"/>
</dbReference>
<evidence type="ECO:0000256" key="10">
    <source>
        <dbReference type="SAM" id="Phobius"/>
    </source>
</evidence>
<dbReference type="InterPro" id="IPR036188">
    <property type="entry name" value="FAD/NAD-bd_sf"/>
</dbReference>
<organism evidence="12 13">
    <name type="scientific">Ridgeia piscesae</name>
    <name type="common">Tubeworm</name>
    <dbReference type="NCBI Taxonomy" id="27915"/>
    <lineage>
        <taxon>Eukaryota</taxon>
        <taxon>Metazoa</taxon>
        <taxon>Spiralia</taxon>
        <taxon>Lophotrochozoa</taxon>
        <taxon>Annelida</taxon>
        <taxon>Polychaeta</taxon>
        <taxon>Sedentaria</taxon>
        <taxon>Canalipalpata</taxon>
        <taxon>Sabellida</taxon>
        <taxon>Siboglinidae</taxon>
        <taxon>Ridgeia</taxon>
    </lineage>
</organism>
<protein>
    <recommendedName>
        <fullName evidence="4 9">Squalene monooxygenase</fullName>
        <ecNumber evidence="4 9">1.14.14.17</ecNumber>
    </recommendedName>
</protein>
<dbReference type="FunFam" id="3.50.50.60:FF:000662">
    <property type="entry name" value="Uncharacterized protein"/>
    <property type="match status" value="1"/>
</dbReference>
<keyword evidence="10" id="KW-0812">Transmembrane</keyword>
<keyword evidence="13" id="KW-1185">Reference proteome</keyword>
<evidence type="ECO:0000256" key="4">
    <source>
        <dbReference type="ARBA" id="ARBA00012312"/>
    </source>
</evidence>
<evidence type="ECO:0000256" key="7">
    <source>
        <dbReference type="ARBA" id="ARBA00023002"/>
    </source>
</evidence>
<evidence type="ECO:0000256" key="8">
    <source>
        <dbReference type="ARBA" id="ARBA00023136"/>
    </source>
</evidence>
<keyword evidence="7 9" id="KW-0560">Oxidoreductase</keyword>
<comment type="similarity">
    <text evidence="3 9">Belongs to the squalene monooxygenase family.</text>
</comment>
<dbReference type="Gene3D" id="3.50.50.60">
    <property type="entry name" value="FAD/NAD(P)-binding domain"/>
    <property type="match status" value="1"/>
</dbReference>
<evidence type="ECO:0000256" key="5">
    <source>
        <dbReference type="ARBA" id="ARBA00022630"/>
    </source>
</evidence>
<comment type="function">
    <text evidence="9">Catalyzes the stereospecific oxidation of squalene to (S)-2,3-epoxysqualene, and is considered to be a rate-limiting enzyme in steroid biosynthesis.</text>
</comment>
<comment type="caution">
    <text evidence="12">The sequence shown here is derived from an EMBL/GenBank/DDBJ whole genome shotgun (WGS) entry which is preliminary data.</text>
</comment>
<dbReference type="GO" id="GO:0050660">
    <property type="term" value="F:flavin adenine dinucleotide binding"/>
    <property type="evidence" value="ECO:0007669"/>
    <property type="project" value="UniProtKB-UniRule"/>
</dbReference>
<sequence length="463" mass="51555">MVTETSEQKRSVDCDVVIIGSGVLGSALATTMARNGRQVTVIERDLKEPDRIVGELLQPGGCQALEKLGLEGCLEGFDAHTIKGYVLHEAKTKSKVHVPYPTDENGSTWGKAFHHGKFVMALRRAAMAEENTHYIEGTVTELLEENGITIGVEYKERATGELKQVYAALTVVADGCFSKFRKNLVKLSPTVPSHFAALVLKDCPQSIDNHAELVLMEPSPVLIYQISSNETRILIDLKSGMPPNSKEYMRDTIAPNLPEHIRGPFLRALEVDRIRSMPNSWLPPVPIIKPGVVCLGDAVNMRHPLTGGGMSVAFNDVVLFHEYFKDIKDLHDYSRVMRAIKDLYIGRKKRQSFVVNVMSMALYELFAADDAHLKRLKDACFAYFQLGGECVNGPVSLLSIMNPSPGVFLTHFFAVAMYAVYFQFKTEPWWALHRSLYSSAGILVKASCILFPLVWDELKTVVH</sequence>
<dbReference type="PANTHER" id="PTHR10835:SF0">
    <property type="entry name" value="SQUALENE MONOOXYGENASE"/>
    <property type="match status" value="1"/>
</dbReference>
<dbReference type="Pfam" id="PF08491">
    <property type="entry name" value="SE"/>
    <property type="match status" value="1"/>
</dbReference>
<dbReference type="InterPro" id="IPR013698">
    <property type="entry name" value="Squalene_epoxidase"/>
</dbReference>
<keyword evidence="10" id="KW-1133">Transmembrane helix</keyword>
<name>A0AAD9NIE8_RIDPI</name>
<evidence type="ECO:0000256" key="3">
    <source>
        <dbReference type="ARBA" id="ARBA00008802"/>
    </source>
</evidence>
<keyword evidence="9" id="KW-0256">Endoplasmic reticulum</keyword>
<reference evidence="12" key="1">
    <citation type="journal article" date="2023" name="Mol. Biol. Evol.">
        <title>Third-Generation Sequencing Reveals the Adaptive Role of the Epigenome in Three Deep-Sea Polychaetes.</title>
        <authorList>
            <person name="Perez M."/>
            <person name="Aroh O."/>
            <person name="Sun Y."/>
            <person name="Lan Y."/>
            <person name="Juniper S.K."/>
            <person name="Young C.R."/>
            <person name="Angers B."/>
            <person name="Qian P.Y."/>
        </authorList>
    </citation>
    <scope>NUCLEOTIDE SEQUENCE</scope>
    <source>
        <strain evidence="12">R07B-5</strain>
    </source>
</reference>
<keyword evidence="5 9" id="KW-0285">Flavoprotein</keyword>
<feature type="domain" description="Squalene epoxidase" evidence="11">
    <location>
        <begin position="167"/>
        <end position="436"/>
    </location>
</feature>
<dbReference type="EMBL" id="JAODUO010001175">
    <property type="protein sequence ID" value="KAK2169703.1"/>
    <property type="molecule type" value="Genomic_DNA"/>
</dbReference>
<feature type="transmembrane region" description="Helical" evidence="10">
    <location>
        <begin position="406"/>
        <end position="424"/>
    </location>
</feature>
<keyword evidence="8 9" id="KW-0472">Membrane</keyword>
<evidence type="ECO:0000313" key="12">
    <source>
        <dbReference type="EMBL" id="KAK2169703.1"/>
    </source>
</evidence>
<evidence type="ECO:0000256" key="1">
    <source>
        <dbReference type="ARBA" id="ARBA00001974"/>
    </source>
</evidence>
<gene>
    <name evidence="12" type="ORF">NP493_1177g00008</name>
</gene>
<evidence type="ECO:0000256" key="9">
    <source>
        <dbReference type="RuleBase" id="RU367121"/>
    </source>
</evidence>
<dbReference type="GO" id="GO:0008203">
    <property type="term" value="P:cholesterol metabolic process"/>
    <property type="evidence" value="ECO:0007669"/>
    <property type="project" value="TreeGrafter"/>
</dbReference>
<dbReference type="GO" id="GO:0004506">
    <property type="term" value="F:squalene monooxygenase activity"/>
    <property type="evidence" value="ECO:0007669"/>
    <property type="project" value="UniProtKB-UniRule"/>
</dbReference>
<comment type="cofactor">
    <cofactor evidence="1 9">
        <name>FAD</name>
        <dbReference type="ChEBI" id="CHEBI:57692"/>
    </cofactor>
</comment>
<evidence type="ECO:0000256" key="6">
    <source>
        <dbReference type="ARBA" id="ARBA00022827"/>
    </source>
</evidence>
<proteinExistence type="inferred from homology"/>
<dbReference type="GO" id="GO:0016126">
    <property type="term" value="P:sterol biosynthetic process"/>
    <property type="evidence" value="ECO:0007669"/>
    <property type="project" value="UniProtKB-UniRule"/>
</dbReference>
<accession>A0AAD9NIE8</accession>
<keyword evidence="6 9" id="KW-0274">FAD</keyword>
<dbReference type="Proteomes" id="UP001209878">
    <property type="component" value="Unassembled WGS sequence"/>
</dbReference>
<dbReference type="InterPro" id="IPR040125">
    <property type="entry name" value="Squalene_monox"/>
</dbReference>
<dbReference type="SUPFAM" id="SSF51905">
    <property type="entry name" value="FAD/NAD(P)-binding domain"/>
    <property type="match status" value="1"/>
</dbReference>
<dbReference type="EC" id="1.14.14.17" evidence="4 9"/>
<evidence type="ECO:0000256" key="2">
    <source>
        <dbReference type="ARBA" id="ARBA00004370"/>
    </source>
</evidence>
<evidence type="ECO:0000259" key="11">
    <source>
        <dbReference type="Pfam" id="PF08491"/>
    </source>
</evidence>
<evidence type="ECO:0000313" key="13">
    <source>
        <dbReference type="Proteomes" id="UP001209878"/>
    </source>
</evidence>
<dbReference type="PRINTS" id="PR00420">
    <property type="entry name" value="RNGMNOXGNASE"/>
</dbReference>
<comment type="catalytic activity">
    <reaction evidence="9">
        <text>squalene + reduced [NADPH--hemoprotein reductase] + O2 = (S)-2,3-epoxysqualene + oxidized [NADPH--hemoprotein reductase] + H2O + H(+)</text>
        <dbReference type="Rhea" id="RHEA:25282"/>
        <dbReference type="Rhea" id="RHEA-COMP:11964"/>
        <dbReference type="Rhea" id="RHEA-COMP:11965"/>
        <dbReference type="ChEBI" id="CHEBI:15377"/>
        <dbReference type="ChEBI" id="CHEBI:15378"/>
        <dbReference type="ChEBI" id="CHEBI:15379"/>
        <dbReference type="ChEBI" id="CHEBI:15440"/>
        <dbReference type="ChEBI" id="CHEBI:15441"/>
        <dbReference type="ChEBI" id="CHEBI:57618"/>
        <dbReference type="ChEBI" id="CHEBI:58210"/>
        <dbReference type="EC" id="1.14.14.17"/>
    </reaction>
</comment>
<feature type="transmembrane region" description="Helical" evidence="10">
    <location>
        <begin position="436"/>
        <end position="455"/>
    </location>
</feature>
<comment type="subcellular location">
    <subcellularLocation>
        <location evidence="9">Endoplasmic reticulum membrane</location>
        <topology evidence="9">Peripheral membrane protein</topology>
    </subcellularLocation>
    <subcellularLocation>
        <location evidence="2">Membrane</location>
    </subcellularLocation>
</comment>
<dbReference type="GO" id="GO:0005789">
    <property type="term" value="C:endoplasmic reticulum membrane"/>
    <property type="evidence" value="ECO:0007669"/>
    <property type="project" value="UniProtKB-SubCell"/>
</dbReference>